<dbReference type="GO" id="GO:0004029">
    <property type="term" value="F:aldehyde dehydrogenase (NAD+) activity"/>
    <property type="evidence" value="ECO:0007669"/>
    <property type="project" value="TreeGrafter"/>
</dbReference>
<dbReference type="SUPFAM" id="SSF51735">
    <property type="entry name" value="NAD(P)-binding Rossmann-fold domains"/>
    <property type="match status" value="1"/>
</dbReference>
<dbReference type="AlphaFoldDB" id="A0A2S7IFG5"/>
<dbReference type="InterPro" id="IPR051783">
    <property type="entry name" value="NAD(P)-dependent_oxidoreduct"/>
</dbReference>
<evidence type="ECO:0000313" key="3">
    <source>
        <dbReference type="Proteomes" id="UP000239590"/>
    </source>
</evidence>
<dbReference type="InterPro" id="IPR036291">
    <property type="entry name" value="NAD(P)-bd_dom_sf"/>
</dbReference>
<dbReference type="InterPro" id="IPR016040">
    <property type="entry name" value="NAD(P)-bd_dom"/>
</dbReference>
<dbReference type="RefSeq" id="WP_104715895.1">
    <property type="nucleotide sequence ID" value="NZ_PTRA01000008.1"/>
</dbReference>
<protein>
    <submittedName>
        <fullName evidence="2">NAD(P)-dependent oxidoreductase</fullName>
    </submittedName>
</protein>
<dbReference type="Proteomes" id="UP000239590">
    <property type="component" value="Unassembled WGS sequence"/>
</dbReference>
<evidence type="ECO:0000313" key="2">
    <source>
        <dbReference type="EMBL" id="PQA53729.1"/>
    </source>
</evidence>
<dbReference type="PANTHER" id="PTHR48079">
    <property type="entry name" value="PROTEIN YEEZ"/>
    <property type="match status" value="1"/>
</dbReference>
<name>A0A2S7IFG5_9BACT</name>
<feature type="domain" description="NAD(P)-binding" evidence="1">
    <location>
        <begin position="9"/>
        <end position="190"/>
    </location>
</feature>
<accession>A0A2S7IFG5</accession>
<dbReference type="EMBL" id="PTRA01000008">
    <property type="protein sequence ID" value="PQA53729.1"/>
    <property type="molecule type" value="Genomic_DNA"/>
</dbReference>
<dbReference type="Pfam" id="PF13460">
    <property type="entry name" value="NAD_binding_10"/>
    <property type="match status" value="1"/>
</dbReference>
<keyword evidence="3" id="KW-1185">Reference proteome</keyword>
<dbReference type="GO" id="GO:0005737">
    <property type="term" value="C:cytoplasm"/>
    <property type="evidence" value="ECO:0007669"/>
    <property type="project" value="TreeGrafter"/>
</dbReference>
<proteinExistence type="predicted"/>
<organism evidence="2 3">
    <name type="scientific">Siphonobacter curvatus</name>
    <dbReference type="NCBI Taxonomy" id="2094562"/>
    <lineage>
        <taxon>Bacteria</taxon>
        <taxon>Pseudomonadati</taxon>
        <taxon>Bacteroidota</taxon>
        <taxon>Cytophagia</taxon>
        <taxon>Cytophagales</taxon>
        <taxon>Cytophagaceae</taxon>
        <taxon>Siphonobacter</taxon>
    </lineage>
</organism>
<dbReference type="OrthoDB" id="751203at2"/>
<sequence length="262" mass="29010">MNVSILGCGWLGLPLGKALAEQGHTVIGTTTSEAKLPVLRQAGIQPVLLNFNPEPVGDLAALLQAEVLIISIPPRASSQGDDFHPQQIRQLLHQMTDFRGKLIYISSTSVYPETSTVLDEYGPTLENHPLITVEHLLQESTLPLTVLRCGGLMGYDRIAGKYFIGKTVDTGDVPVNFVHRDDVIGIIETLLQQDVWNETFNVVAPEHPVRRAIYERNAEQQGWAPPVFEEPEAPVPFKVISPEKLIKQLAYTFQYPDPLAFP</sequence>
<comment type="caution">
    <text evidence="2">The sequence shown here is derived from an EMBL/GenBank/DDBJ whole genome shotgun (WGS) entry which is preliminary data.</text>
</comment>
<dbReference type="PANTHER" id="PTHR48079:SF6">
    <property type="entry name" value="NAD(P)-BINDING DOMAIN-CONTAINING PROTEIN-RELATED"/>
    <property type="match status" value="1"/>
</dbReference>
<gene>
    <name evidence="2" type="ORF">C5O19_23940</name>
</gene>
<dbReference type="Gene3D" id="3.40.50.720">
    <property type="entry name" value="NAD(P)-binding Rossmann-like Domain"/>
    <property type="match status" value="1"/>
</dbReference>
<evidence type="ECO:0000259" key="1">
    <source>
        <dbReference type="Pfam" id="PF13460"/>
    </source>
</evidence>
<reference evidence="3" key="1">
    <citation type="submission" date="2018-02" db="EMBL/GenBank/DDBJ databases">
        <title>Genome sequencing of Solimonas sp. HR-BB.</title>
        <authorList>
            <person name="Lee Y."/>
            <person name="Jeon C.O."/>
        </authorList>
    </citation>
    <scope>NUCLEOTIDE SEQUENCE [LARGE SCALE GENOMIC DNA]</scope>
    <source>
        <strain evidence="3">HR-U</strain>
    </source>
</reference>